<evidence type="ECO:0000313" key="1">
    <source>
        <dbReference type="EMBL" id="KAH3747596.1"/>
    </source>
</evidence>
<comment type="caution">
    <text evidence="1">The sequence shown here is derived from an EMBL/GenBank/DDBJ whole genome shotgun (WGS) entry which is preliminary data.</text>
</comment>
<protein>
    <submittedName>
        <fullName evidence="1">Uncharacterized protein</fullName>
    </submittedName>
</protein>
<sequence length="73" mass="7750">MGAKASKGTKAPYAGVQAEAPAVAVGDHLTMESVPEENVDPSTSQGEENMLHHVPLAIRKKSMGTENISDERF</sequence>
<reference evidence="1" key="1">
    <citation type="journal article" date="2019" name="bioRxiv">
        <title>The Genome of the Zebra Mussel, Dreissena polymorpha: A Resource for Invasive Species Research.</title>
        <authorList>
            <person name="McCartney M.A."/>
            <person name="Auch B."/>
            <person name="Kono T."/>
            <person name="Mallez S."/>
            <person name="Zhang Y."/>
            <person name="Obille A."/>
            <person name="Becker A."/>
            <person name="Abrahante J.E."/>
            <person name="Garbe J."/>
            <person name="Badalamenti J.P."/>
            <person name="Herman A."/>
            <person name="Mangelson H."/>
            <person name="Liachko I."/>
            <person name="Sullivan S."/>
            <person name="Sone E.D."/>
            <person name="Koren S."/>
            <person name="Silverstein K.A.T."/>
            <person name="Beckman K.B."/>
            <person name="Gohl D.M."/>
        </authorList>
    </citation>
    <scope>NUCLEOTIDE SEQUENCE</scope>
    <source>
        <strain evidence="1">Duluth1</strain>
        <tissue evidence="1">Whole animal</tissue>
    </source>
</reference>
<dbReference type="Proteomes" id="UP000828390">
    <property type="component" value="Unassembled WGS sequence"/>
</dbReference>
<dbReference type="AlphaFoldDB" id="A0A9D4I275"/>
<gene>
    <name evidence="1" type="ORF">DPMN_182024</name>
</gene>
<reference evidence="1" key="2">
    <citation type="submission" date="2020-11" db="EMBL/GenBank/DDBJ databases">
        <authorList>
            <person name="McCartney M.A."/>
            <person name="Auch B."/>
            <person name="Kono T."/>
            <person name="Mallez S."/>
            <person name="Becker A."/>
            <person name="Gohl D.M."/>
            <person name="Silverstein K.A.T."/>
            <person name="Koren S."/>
            <person name="Bechman K.B."/>
            <person name="Herman A."/>
            <person name="Abrahante J.E."/>
            <person name="Garbe J."/>
        </authorList>
    </citation>
    <scope>NUCLEOTIDE SEQUENCE</scope>
    <source>
        <strain evidence="1">Duluth1</strain>
        <tissue evidence="1">Whole animal</tissue>
    </source>
</reference>
<organism evidence="1 2">
    <name type="scientific">Dreissena polymorpha</name>
    <name type="common">Zebra mussel</name>
    <name type="synonym">Mytilus polymorpha</name>
    <dbReference type="NCBI Taxonomy" id="45954"/>
    <lineage>
        <taxon>Eukaryota</taxon>
        <taxon>Metazoa</taxon>
        <taxon>Spiralia</taxon>
        <taxon>Lophotrochozoa</taxon>
        <taxon>Mollusca</taxon>
        <taxon>Bivalvia</taxon>
        <taxon>Autobranchia</taxon>
        <taxon>Heteroconchia</taxon>
        <taxon>Euheterodonta</taxon>
        <taxon>Imparidentia</taxon>
        <taxon>Neoheterodontei</taxon>
        <taxon>Myida</taxon>
        <taxon>Dreissenoidea</taxon>
        <taxon>Dreissenidae</taxon>
        <taxon>Dreissena</taxon>
    </lineage>
</organism>
<proteinExistence type="predicted"/>
<accession>A0A9D4I275</accession>
<dbReference type="EMBL" id="JAIWYP010000010">
    <property type="protein sequence ID" value="KAH3747596.1"/>
    <property type="molecule type" value="Genomic_DNA"/>
</dbReference>
<name>A0A9D4I275_DREPO</name>
<evidence type="ECO:0000313" key="2">
    <source>
        <dbReference type="Proteomes" id="UP000828390"/>
    </source>
</evidence>
<keyword evidence="2" id="KW-1185">Reference proteome</keyword>